<reference evidence="1 2" key="1">
    <citation type="journal article" date="2019" name="Int. J. Syst. Evol. Microbiol.">
        <title>Capsulimonas corticalis gen. nov., sp. nov., an aerobic capsulated bacterium, of a novel bacterial order, Capsulimonadales ord. nov., of the class Armatimonadia of the phylum Armatimonadetes.</title>
        <authorList>
            <person name="Li J."/>
            <person name="Kudo C."/>
            <person name="Tonouchi A."/>
        </authorList>
    </citation>
    <scope>NUCLEOTIDE SEQUENCE [LARGE SCALE GENOMIC DNA]</scope>
    <source>
        <strain evidence="1 2">AX-7</strain>
    </source>
</reference>
<dbReference type="Proteomes" id="UP000287394">
    <property type="component" value="Chromosome"/>
</dbReference>
<dbReference type="OrthoDB" id="5793589at2"/>
<dbReference type="EMBL" id="AP025739">
    <property type="protein sequence ID" value="BDI30665.1"/>
    <property type="molecule type" value="Genomic_DNA"/>
</dbReference>
<dbReference type="KEGG" id="ccot:CCAX7_27160"/>
<evidence type="ECO:0000313" key="2">
    <source>
        <dbReference type="Proteomes" id="UP000287394"/>
    </source>
</evidence>
<evidence type="ECO:0000313" key="1">
    <source>
        <dbReference type="EMBL" id="BDI30665.1"/>
    </source>
</evidence>
<name>A0A402CTP9_9BACT</name>
<dbReference type="AlphaFoldDB" id="A0A402CTP9"/>
<organism evidence="1 2">
    <name type="scientific">Capsulimonas corticalis</name>
    <dbReference type="NCBI Taxonomy" id="2219043"/>
    <lineage>
        <taxon>Bacteria</taxon>
        <taxon>Bacillati</taxon>
        <taxon>Armatimonadota</taxon>
        <taxon>Armatimonadia</taxon>
        <taxon>Capsulimonadales</taxon>
        <taxon>Capsulimonadaceae</taxon>
        <taxon>Capsulimonas</taxon>
    </lineage>
</organism>
<dbReference type="RefSeq" id="WP_119320737.1">
    <property type="nucleotide sequence ID" value="NZ_AP025739.1"/>
</dbReference>
<sequence>MNCRIFESQAPDWAAGRLSAGDVAALERHRDRCAACARWMQAEAEIRRAFRENSLEGAAEPDLWPRLAHRLEPRRRRMAPAPRLIWSGAAALALAALIAYPSVAPQPRPAPPGGASTKTAPGNPALHAPTAEALASLPSIQDVSAPNPAMDDPAGTSMEDIWTHINSENN</sequence>
<protein>
    <submittedName>
        <fullName evidence="1">Uncharacterized protein</fullName>
    </submittedName>
</protein>
<gene>
    <name evidence="1" type="ORF">CCAX7_27160</name>
</gene>
<keyword evidence="2" id="KW-1185">Reference proteome</keyword>
<proteinExistence type="predicted"/>
<accession>A0A402CTP9</accession>